<comment type="catalytic activity">
    <reaction evidence="1">
        <text>ATP + H2O = ADP + phosphate + H(+)</text>
        <dbReference type="Rhea" id="RHEA:13065"/>
        <dbReference type="ChEBI" id="CHEBI:15377"/>
        <dbReference type="ChEBI" id="CHEBI:15378"/>
        <dbReference type="ChEBI" id="CHEBI:30616"/>
        <dbReference type="ChEBI" id="CHEBI:43474"/>
        <dbReference type="ChEBI" id="CHEBI:456216"/>
        <dbReference type="EC" id="5.6.2.3"/>
    </reaction>
</comment>
<keyword evidence="1" id="KW-0067">ATP-binding</keyword>
<keyword evidence="1" id="KW-0347">Helicase</keyword>
<dbReference type="GO" id="GO:0006310">
    <property type="term" value="P:DNA recombination"/>
    <property type="evidence" value="ECO:0007669"/>
    <property type="project" value="UniProtKB-KW"/>
</dbReference>
<dbReference type="PANTHER" id="PTHR10492">
    <property type="match status" value="1"/>
</dbReference>
<name>A0AA38WDF3_9ASTR</name>
<dbReference type="PANTHER" id="PTHR10492:SF94">
    <property type="entry name" value="ATP-DEPENDENT DNA HELICASE"/>
    <property type="match status" value="1"/>
</dbReference>
<dbReference type="Gene3D" id="3.40.50.300">
    <property type="entry name" value="P-loop containing nucleotide triphosphate hydrolases"/>
    <property type="match status" value="1"/>
</dbReference>
<keyword evidence="5" id="KW-1185">Reference proteome</keyword>
<evidence type="ECO:0000259" key="3">
    <source>
        <dbReference type="Pfam" id="PF14214"/>
    </source>
</evidence>
<keyword evidence="1" id="KW-0227">DNA damage</keyword>
<evidence type="ECO:0000256" key="1">
    <source>
        <dbReference type="RuleBase" id="RU363044"/>
    </source>
</evidence>
<dbReference type="EMBL" id="JARYMX010000005">
    <property type="protein sequence ID" value="KAJ9548060.1"/>
    <property type="molecule type" value="Genomic_DNA"/>
</dbReference>
<dbReference type="GO" id="GO:0016787">
    <property type="term" value="F:hydrolase activity"/>
    <property type="evidence" value="ECO:0007669"/>
    <property type="project" value="UniProtKB-KW"/>
</dbReference>
<comment type="cofactor">
    <cofactor evidence="1">
        <name>Mg(2+)</name>
        <dbReference type="ChEBI" id="CHEBI:18420"/>
    </cofactor>
</comment>
<dbReference type="AlphaFoldDB" id="A0AA38WDF3"/>
<protein>
    <recommendedName>
        <fullName evidence="1">ATP-dependent DNA helicase</fullName>
        <ecNumber evidence="1">5.6.2.3</ecNumber>
    </recommendedName>
</protein>
<dbReference type="GO" id="GO:0043139">
    <property type="term" value="F:5'-3' DNA helicase activity"/>
    <property type="evidence" value="ECO:0007669"/>
    <property type="project" value="UniProtKB-EC"/>
</dbReference>
<feature type="domain" description="DNA helicase Pif1-like DEAD-box helicase" evidence="2">
    <location>
        <begin position="461"/>
        <end position="499"/>
    </location>
</feature>
<dbReference type="Proteomes" id="UP001172457">
    <property type="component" value="Chromosome 5"/>
</dbReference>
<comment type="caution">
    <text evidence="4">The sequence shown here is derived from an EMBL/GenBank/DDBJ whole genome shotgun (WGS) entry which is preliminary data.</text>
</comment>
<accession>A0AA38WDF3</accession>
<keyword evidence="1" id="KW-0378">Hydrolase</keyword>
<dbReference type="Pfam" id="PF05970">
    <property type="entry name" value="PIF1"/>
    <property type="match status" value="1"/>
</dbReference>
<dbReference type="EC" id="5.6.2.3" evidence="1"/>
<evidence type="ECO:0000313" key="4">
    <source>
        <dbReference type="EMBL" id="KAJ9548060.1"/>
    </source>
</evidence>
<evidence type="ECO:0000259" key="2">
    <source>
        <dbReference type="Pfam" id="PF05970"/>
    </source>
</evidence>
<sequence>MWQLKPLGSNGSTVDGLRIKWKNNTNGKCLLSHLTLQVLSEAHVICDEELLLGQTPQDRSDLVARVFRAKLEDLKDQLLNKHILGKVGEYVYVIEFQKRGLPHAHFLMIMKPEYKITNADHYDKFVSVEIPDPTKYPELYQLVIKHMMHGPCGHLRPSSPCMEGEPRKCRFRYPQQFNDKTTQTDNSYPFIISVKYLFKYVIHVDPDREDVVINEIKRFQDARYVSPPEAIWRIFSFTLSQIHPCVMALQVHLPNKQLVRFRENDILTDIEQNRLEGEAVFIQRLPESLTWNASSRIWNPRRHGSIRGRLVSANPAGGERYYLRLLLSHISGPTCFEDLYTVNGVFHPTFRKAALERGLIETDDNLSHCLAEASPGDVRKLWDEHYDSLSEDHTRHHGNVEVARYMVLKDIALFLQSMEPQRFDLPSLNAATTLESRGFREVQEEHSIIVEDEHLRARNSLNADQMHAFDEIMRHVDNDWPGVFFVDGPGGTGKTFCTKLCLLTFVLVDLLHSRLLHQVLPPITC</sequence>
<dbReference type="InterPro" id="IPR025476">
    <property type="entry name" value="Helitron_helicase-like"/>
</dbReference>
<dbReference type="Pfam" id="PF14214">
    <property type="entry name" value="Helitron_like_N"/>
    <property type="match status" value="1"/>
</dbReference>
<reference evidence="4" key="1">
    <citation type="submission" date="2023-03" db="EMBL/GenBank/DDBJ databases">
        <title>Chromosome-scale reference genome and RAD-based genetic map of yellow starthistle (Centaurea solstitialis) reveal putative structural variation and QTLs associated with invader traits.</title>
        <authorList>
            <person name="Reatini B."/>
            <person name="Cang F.A."/>
            <person name="Jiang Q."/>
            <person name="Mckibben M.T.W."/>
            <person name="Barker M.S."/>
            <person name="Rieseberg L.H."/>
            <person name="Dlugosch K.M."/>
        </authorList>
    </citation>
    <scope>NUCLEOTIDE SEQUENCE</scope>
    <source>
        <strain evidence="4">CAN-66</strain>
        <tissue evidence="4">Leaf</tissue>
    </source>
</reference>
<dbReference type="GO" id="GO:0005524">
    <property type="term" value="F:ATP binding"/>
    <property type="evidence" value="ECO:0007669"/>
    <property type="project" value="UniProtKB-KW"/>
</dbReference>
<gene>
    <name evidence="4" type="ORF">OSB04_020603</name>
</gene>
<keyword evidence="1" id="KW-0234">DNA repair</keyword>
<feature type="domain" description="Helitron helicase-like" evidence="3">
    <location>
        <begin position="52"/>
        <end position="108"/>
    </location>
</feature>
<keyword evidence="1" id="KW-0233">DNA recombination</keyword>
<keyword evidence="1" id="KW-0547">Nucleotide-binding</keyword>
<dbReference type="InterPro" id="IPR010285">
    <property type="entry name" value="DNA_helicase_pif1-like_DEAD"/>
</dbReference>
<dbReference type="GO" id="GO:0000723">
    <property type="term" value="P:telomere maintenance"/>
    <property type="evidence" value="ECO:0007669"/>
    <property type="project" value="InterPro"/>
</dbReference>
<organism evidence="4 5">
    <name type="scientific">Centaurea solstitialis</name>
    <name type="common">yellow star-thistle</name>
    <dbReference type="NCBI Taxonomy" id="347529"/>
    <lineage>
        <taxon>Eukaryota</taxon>
        <taxon>Viridiplantae</taxon>
        <taxon>Streptophyta</taxon>
        <taxon>Embryophyta</taxon>
        <taxon>Tracheophyta</taxon>
        <taxon>Spermatophyta</taxon>
        <taxon>Magnoliopsida</taxon>
        <taxon>eudicotyledons</taxon>
        <taxon>Gunneridae</taxon>
        <taxon>Pentapetalae</taxon>
        <taxon>asterids</taxon>
        <taxon>campanulids</taxon>
        <taxon>Asterales</taxon>
        <taxon>Asteraceae</taxon>
        <taxon>Carduoideae</taxon>
        <taxon>Cardueae</taxon>
        <taxon>Centaureinae</taxon>
        <taxon>Centaurea</taxon>
    </lineage>
</organism>
<dbReference type="SUPFAM" id="SSF52540">
    <property type="entry name" value="P-loop containing nucleoside triphosphate hydrolases"/>
    <property type="match status" value="1"/>
</dbReference>
<proteinExistence type="inferred from homology"/>
<dbReference type="GO" id="GO:0006281">
    <property type="term" value="P:DNA repair"/>
    <property type="evidence" value="ECO:0007669"/>
    <property type="project" value="UniProtKB-KW"/>
</dbReference>
<dbReference type="InterPro" id="IPR027417">
    <property type="entry name" value="P-loop_NTPase"/>
</dbReference>
<comment type="similarity">
    <text evidence="1">Belongs to the helicase family.</text>
</comment>
<evidence type="ECO:0000313" key="5">
    <source>
        <dbReference type="Proteomes" id="UP001172457"/>
    </source>
</evidence>